<keyword evidence="4" id="KW-0997">Cell inner membrane</keyword>
<keyword evidence="12" id="KW-1185">Reference proteome</keyword>
<feature type="domain" description="Tripartite ATP-independent periplasmic transporters DctQ component" evidence="10">
    <location>
        <begin position="5"/>
        <end position="136"/>
    </location>
</feature>
<protein>
    <submittedName>
        <fullName evidence="11">TRAP-type mannitol/chloroaromatic compound transport system, small permease component</fullName>
    </submittedName>
</protein>
<dbReference type="PANTHER" id="PTHR35011">
    <property type="entry name" value="2,3-DIKETO-L-GULONATE TRAP TRANSPORTER SMALL PERMEASE PROTEIN YIAM"/>
    <property type="match status" value="1"/>
</dbReference>
<keyword evidence="7 9" id="KW-0472">Membrane</keyword>
<evidence type="ECO:0000313" key="11">
    <source>
        <dbReference type="EMBL" id="SDJ13700.1"/>
    </source>
</evidence>
<proteinExistence type="inferred from homology"/>
<dbReference type="GO" id="GO:0022857">
    <property type="term" value="F:transmembrane transporter activity"/>
    <property type="evidence" value="ECO:0007669"/>
    <property type="project" value="TreeGrafter"/>
</dbReference>
<dbReference type="PANTHER" id="PTHR35011:SF10">
    <property type="entry name" value="TRAP TRANSPORTER SMALL PERMEASE PROTEIN"/>
    <property type="match status" value="1"/>
</dbReference>
<dbReference type="EMBL" id="FNEN01000016">
    <property type="protein sequence ID" value="SDJ13700.1"/>
    <property type="molecule type" value="Genomic_DNA"/>
</dbReference>
<comment type="similarity">
    <text evidence="8">Belongs to the TRAP transporter small permease family.</text>
</comment>
<evidence type="ECO:0000256" key="3">
    <source>
        <dbReference type="ARBA" id="ARBA00022475"/>
    </source>
</evidence>
<name>A0A1G8RBE2_9BACI</name>
<dbReference type="Proteomes" id="UP000198853">
    <property type="component" value="Unassembled WGS sequence"/>
</dbReference>
<evidence type="ECO:0000313" key="12">
    <source>
        <dbReference type="Proteomes" id="UP000198853"/>
    </source>
</evidence>
<dbReference type="GO" id="GO:0005886">
    <property type="term" value="C:plasma membrane"/>
    <property type="evidence" value="ECO:0007669"/>
    <property type="project" value="UniProtKB-SubCell"/>
</dbReference>
<feature type="transmembrane region" description="Helical" evidence="9">
    <location>
        <begin position="67"/>
        <end position="87"/>
    </location>
</feature>
<organism evidence="11 12">
    <name type="scientific">Natribacillus halophilus</name>
    <dbReference type="NCBI Taxonomy" id="549003"/>
    <lineage>
        <taxon>Bacteria</taxon>
        <taxon>Bacillati</taxon>
        <taxon>Bacillota</taxon>
        <taxon>Bacilli</taxon>
        <taxon>Bacillales</taxon>
        <taxon>Bacillaceae</taxon>
        <taxon>Natribacillus</taxon>
    </lineage>
</organism>
<evidence type="ECO:0000256" key="9">
    <source>
        <dbReference type="SAM" id="Phobius"/>
    </source>
</evidence>
<feature type="transmembrane region" description="Helical" evidence="9">
    <location>
        <begin position="107"/>
        <end position="129"/>
    </location>
</feature>
<keyword evidence="3" id="KW-1003">Cell membrane</keyword>
<accession>A0A1G8RBE2</accession>
<keyword evidence="5 9" id="KW-0812">Transmembrane</keyword>
<evidence type="ECO:0000256" key="2">
    <source>
        <dbReference type="ARBA" id="ARBA00022448"/>
    </source>
</evidence>
<dbReference type="GO" id="GO:0015740">
    <property type="term" value="P:C4-dicarboxylate transport"/>
    <property type="evidence" value="ECO:0007669"/>
    <property type="project" value="TreeGrafter"/>
</dbReference>
<feature type="transmembrane region" description="Helical" evidence="9">
    <location>
        <begin position="28"/>
        <end position="46"/>
    </location>
</feature>
<dbReference type="Pfam" id="PF04290">
    <property type="entry name" value="DctQ"/>
    <property type="match status" value="1"/>
</dbReference>
<evidence type="ECO:0000256" key="5">
    <source>
        <dbReference type="ARBA" id="ARBA00022692"/>
    </source>
</evidence>
<dbReference type="InterPro" id="IPR007387">
    <property type="entry name" value="TRAP_DctQ"/>
</dbReference>
<evidence type="ECO:0000256" key="6">
    <source>
        <dbReference type="ARBA" id="ARBA00022989"/>
    </source>
</evidence>
<evidence type="ECO:0000259" key="10">
    <source>
        <dbReference type="Pfam" id="PF04290"/>
    </source>
</evidence>
<reference evidence="11 12" key="1">
    <citation type="submission" date="2016-10" db="EMBL/GenBank/DDBJ databases">
        <authorList>
            <person name="de Groot N.N."/>
        </authorList>
    </citation>
    <scope>NUCLEOTIDE SEQUENCE [LARGE SCALE GENOMIC DNA]</scope>
    <source>
        <strain evidence="11 12">DSM 21771</strain>
    </source>
</reference>
<dbReference type="AlphaFoldDB" id="A0A1G8RBE2"/>
<sequence>MLLGVGLIVAEILVRNLLNGTLYITGEYTGYLMVSITFLGLAYTMKEKEHIRITVIHKFIKSCKKRLFIDIYANIVGLAMFLVVIIATTNLFWNSLVTESQSGQVSATYLAIPQFALPLGAVLITLQFVSEIIKLILKLRRSEFSTDVIDTD</sequence>
<evidence type="ECO:0000256" key="8">
    <source>
        <dbReference type="ARBA" id="ARBA00038436"/>
    </source>
</evidence>
<evidence type="ECO:0000256" key="4">
    <source>
        <dbReference type="ARBA" id="ARBA00022519"/>
    </source>
</evidence>
<comment type="subcellular location">
    <subcellularLocation>
        <location evidence="1">Cell inner membrane</location>
        <topology evidence="1">Multi-pass membrane protein</topology>
    </subcellularLocation>
</comment>
<keyword evidence="2" id="KW-0813">Transport</keyword>
<dbReference type="InterPro" id="IPR055348">
    <property type="entry name" value="DctQ"/>
</dbReference>
<evidence type="ECO:0000256" key="1">
    <source>
        <dbReference type="ARBA" id="ARBA00004429"/>
    </source>
</evidence>
<evidence type="ECO:0000256" key="7">
    <source>
        <dbReference type="ARBA" id="ARBA00023136"/>
    </source>
</evidence>
<gene>
    <name evidence="11" type="ORF">SAMN04488123_11633</name>
</gene>
<keyword evidence="6 9" id="KW-1133">Transmembrane helix</keyword>